<dbReference type="Gene3D" id="1.10.1760.20">
    <property type="match status" value="1"/>
</dbReference>
<organism evidence="1 2">
    <name type="scientific">Heyndrickxia coagulans</name>
    <name type="common">Weizmannia coagulans</name>
    <dbReference type="NCBI Taxonomy" id="1398"/>
    <lineage>
        <taxon>Bacteria</taxon>
        <taxon>Bacillati</taxon>
        <taxon>Bacillota</taxon>
        <taxon>Bacilli</taxon>
        <taxon>Bacillales</taxon>
        <taxon>Bacillaceae</taxon>
        <taxon>Heyndrickxia</taxon>
    </lineage>
</organism>
<reference evidence="1 2" key="1">
    <citation type="submission" date="2016-01" db="EMBL/GenBank/DDBJ databases">
        <title>Genome Sequences of Twelve Sporeforming Bacillus Species Isolated from Foods.</title>
        <authorList>
            <person name="Berendsen E.M."/>
            <person name="Wells-Bennik M.H."/>
            <person name="Krawcyk A.O."/>
            <person name="De Jong A."/>
            <person name="Holsappel S."/>
            <person name="Eijlander R.T."/>
            <person name="Kuipers O.P."/>
        </authorList>
    </citation>
    <scope>NUCLEOTIDE SEQUENCE [LARGE SCALE GENOMIC DNA]</scope>
    <source>
        <strain evidence="1 2">B4098</strain>
    </source>
</reference>
<dbReference type="Proteomes" id="UP000075288">
    <property type="component" value="Unassembled WGS sequence"/>
</dbReference>
<dbReference type="PIRSF" id="PIRSF024534">
    <property type="entry name" value="ThiW"/>
    <property type="match status" value="1"/>
</dbReference>
<accession>A0A150K671</accession>
<dbReference type="InterPro" id="IPR012652">
    <property type="entry name" value="ThiW"/>
</dbReference>
<name>A0A150K671_HEYCO</name>
<proteinExistence type="predicted"/>
<dbReference type="PATRIC" id="fig|1398.24.peg.2101"/>
<evidence type="ECO:0000313" key="1">
    <source>
        <dbReference type="EMBL" id="KYC64831.1"/>
    </source>
</evidence>
<sequence>MVLMRKTQKITATAVIAAITTASSSLIYIPVGFAKIFPVQHFANILSAVLLGPGYAVAQAFISSLLRNLLGTGSIFAFPGSMIGAFLAAYLYAKTNKLIFAFVGEVMGTGILGALACYPIAVFLLGQASTLFGFIPAFFLSSFAGAIFGYVLIKVLQKNKGWDRMINHTVSNRKL</sequence>
<evidence type="ECO:0000313" key="2">
    <source>
        <dbReference type="Proteomes" id="UP000075288"/>
    </source>
</evidence>
<comment type="caution">
    <text evidence="1">The sequence shown here is derived from an EMBL/GenBank/DDBJ whole genome shotgun (WGS) entry which is preliminary data.</text>
</comment>
<dbReference type="AlphaFoldDB" id="A0A150K671"/>
<dbReference type="EMBL" id="LQYG01000023">
    <property type="protein sequence ID" value="KYC64831.1"/>
    <property type="molecule type" value="Genomic_DNA"/>
</dbReference>
<gene>
    <name evidence="1" type="ORF">B4098_0503</name>
</gene>
<dbReference type="Pfam" id="PF09512">
    <property type="entry name" value="ThiW"/>
    <property type="match status" value="1"/>
</dbReference>
<dbReference type="NCBIfam" id="TIGR02359">
    <property type="entry name" value="thiW"/>
    <property type="match status" value="1"/>
</dbReference>
<protein>
    <submittedName>
        <fullName evidence="1">Uncharacterized protein</fullName>
    </submittedName>
</protein>